<sequence>MPMLGRISPTEAPDDIADLYAKVRKTIGAVPSMVTYMANSPAALTAWLGLIEALKGGSLPAAVQERLALATAEYNECSYCLSAHTFVAKNVVKMEPAEISRARDAASENPHTDAILKLSDAVARGRGNVDPTAVDDARAAGVTDGEIAEVIAHLALNTLTNYFNILVDTPNEYPELVTARAR</sequence>
<organism evidence="2 3">
    <name type="scientific">Sinomonas terricola</name>
    <dbReference type="NCBI Taxonomy" id="3110330"/>
    <lineage>
        <taxon>Bacteria</taxon>
        <taxon>Bacillati</taxon>
        <taxon>Actinomycetota</taxon>
        <taxon>Actinomycetes</taxon>
        <taxon>Micrococcales</taxon>
        <taxon>Micrococcaceae</taxon>
        <taxon>Sinomonas</taxon>
    </lineage>
</organism>
<feature type="domain" description="Carboxymuconolactone decarboxylase-like" evidence="1">
    <location>
        <begin position="41"/>
        <end position="106"/>
    </location>
</feature>
<dbReference type="Gene3D" id="1.20.1290.10">
    <property type="entry name" value="AhpD-like"/>
    <property type="match status" value="1"/>
</dbReference>
<evidence type="ECO:0000313" key="3">
    <source>
        <dbReference type="Proteomes" id="UP001304769"/>
    </source>
</evidence>
<dbReference type="Pfam" id="PF02627">
    <property type="entry name" value="CMD"/>
    <property type="match status" value="1"/>
</dbReference>
<dbReference type="NCBIfam" id="TIGR00778">
    <property type="entry name" value="ahpD_dom"/>
    <property type="match status" value="1"/>
</dbReference>
<dbReference type="InterPro" id="IPR029032">
    <property type="entry name" value="AhpD-like"/>
</dbReference>
<dbReference type="RefSeq" id="WP_323277469.1">
    <property type="nucleotide sequence ID" value="NZ_JAYGGQ010000001.1"/>
</dbReference>
<dbReference type="Proteomes" id="UP001304769">
    <property type="component" value="Unassembled WGS sequence"/>
</dbReference>
<dbReference type="PANTHER" id="PTHR35446">
    <property type="entry name" value="SI:CH211-175M2.5"/>
    <property type="match status" value="1"/>
</dbReference>
<gene>
    <name evidence="2" type="ORF">SPF06_03205</name>
</gene>
<dbReference type="InterPro" id="IPR003779">
    <property type="entry name" value="CMD-like"/>
</dbReference>
<protein>
    <submittedName>
        <fullName evidence="2">Carboxymuconolactone decarboxylase family protein</fullName>
    </submittedName>
</protein>
<keyword evidence="3" id="KW-1185">Reference proteome</keyword>
<evidence type="ECO:0000313" key="2">
    <source>
        <dbReference type="EMBL" id="MEA5453720.1"/>
    </source>
</evidence>
<accession>A0ABU5T248</accession>
<comment type="caution">
    <text evidence="2">The sequence shown here is derived from an EMBL/GenBank/DDBJ whole genome shotgun (WGS) entry which is preliminary data.</text>
</comment>
<dbReference type="InterPro" id="IPR004675">
    <property type="entry name" value="AhpD_core"/>
</dbReference>
<evidence type="ECO:0000259" key="1">
    <source>
        <dbReference type="Pfam" id="PF02627"/>
    </source>
</evidence>
<reference evidence="2 3" key="1">
    <citation type="submission" date="2023-12" db="EMBL/GenBank/DDBJ databases">
        <title>Sinomonas terricola sp. nov, isolated from litchi orchard soil in Guangdong, PR China.</title>
        <authorList>
            <person name="Jiaxin W."/>
            <person name="Yang Z."/>
            <person name="Honghui Z."/>
        </authorList>
    </citation>
    <scope>NUCLEOTIDE SEQUENCE [LARGE SCALE GENOMIC DNA]</scope>
    <source>
        <strain evidence="2 3">JGH33</strain>
    </source>
</reference>
<dbReference type="SUPFAM" id="SSF69118">
    <property type="entry name" value="AhpD-like"/>
    <property type="match status" value="1"/>
</dbReference>
<name>A0ABU5T248_9MICC</name>
<proteinExistence type="predicted"/>
<dbReference type="PANTHER" id="PTHR35446:SF3">
    <property type="entry name" value="CMD DOMAIN-CONTAINING PROTEIN"/>
    <property type="match status" value="1"/>
</dbReference>
<dbReference type="EMBL" id="JAYGGQ010000001">
    <property type="protein sequence ID" value="MEA5453720.1"/>
    <property type="molecule type" value="Genomic_DNA"/>
</dbReference>